<dbReference type="InterPro" id="IPR053135">
    <property type="entry name" value="AKR2_Oxidoreductase"/>
</dbReference>
<sequence length="408" mass="45718">MAEIGFGTYRVSDENPEHIEALRMAVTSGVRVIDTSTNYMDGGAERAIAKALRFMEDDAREKVQIVSKFGYIQGSTMARLEAGEQFEEVVEYAPHVFHCIHPDFMWDQLERSLERLQAASLECYLIHNPEYFLLDALNKGRQRSEVLDEMNERIYRAFVALEKAAAAGKIDGYGVSSNSFAKAATDLEFLPYEDLVALAIHAAESAGNAQNHFTTVQLPVNLLETEGLKCAAWAREHGLRVLTNRPLNAQHGQQMFRLAEYPPSPTYEAHLNELLQLCDHEALASLRNLVHQLDEVKHRFGWVGEYESFLYGQVMPHIRQVLEKLDEAERGALAQQLVLFLEAYGAAVAHECSLKVRDAVGAQLEGCDRPLQECALAFLVNRPEIDVVLLGMRKPRYVAAILEAFPAG</sequence>
<dbReference type="PANTHER" id="PTHR43312">
    <property type="entry name" value="D-THREO-ALDOSE 1-DEHYDROGENASE"/>
    <property type="match status" value="1"/>
</dbReference>
<dbReference type="Proteomes" id="UP001447842">
    <property type="component" value="Chromosome"/>
</dbReference>
<name>A0ABZ3H9G1_9BACT</name>
<dbReference type="EMBL" id="CP147920">
    <property type="protein sequence ID" value="XAU14896.1"/>
    <property type="molecule type" value="Genomic_DNA"/>
</dbReference>
<dbReference type="Gene3D" id="3.20.20.100">
    <property type="entry name" value="NADP-dependent oxidoreductase domain"/>
    <property type="match status" value="1"/>
</dbReference>
<protein>
    <submittedName>
        <fullName evidence="2">Aldo/keto reductase</fullName>
    </submittedName>
</protein>
<evidence type="ECO:0000313" key="3">
    <source>
        <dbReference type="Proteomes" id="UP001447842"/>
    </source>
</evidence>
<keyword evidence="3" id="KW-1185">Reference proteome</keyword>
<dbReference type="InterPro" id="IPR023210">
    <property type="entry name" value="NADP_OxRdtase_dom"/>
</dbReference>
<dbReference type="Pfam" id="PF00248">
    <property type="entry name" value="Aldo_ket_red"/>
    <property type="match status" value="1"/>
</dbReference>
<evidence type="ECO:0000313" key="2">
    <source>
        <dbReference type="EMBL" id="XAU14896.1"/>
    </source>
</evidence>
<dbReference type="InterPro" id="IPR036812">
    <property type="entry name" value="NAD(P)_OxRdtase_dom_sf"/>
</dbReference>
<gene>
    <name evidence="2" type="ORF">WCY31_11710</name>
</gene>
<accession>A0ABZ3H9G1</accession>
<dbReference type="SUPFAM" id="SSF51430">
    <property type="entry name" value="NAD(P)-linked oxidoreductase"/>
    <property type="match status" value="1"/>
</dbReference>
<organism evidence="2 3">
    <name type="scientific">Sulfurimonas diazotrophicus</name>
    <dbReference type="NCBI Taxonomy" id="3131939"/>
    <lineage>
        <taxon>Bacteria</taxon>
        <taxon>Pseudomonadati</taxon>
        <taxon>Campylobacterota</taxon>
        <taxon>Epsilonproteobacteria</taxon>
        <taxon>Campylobacterales</taxon>
        <taxon>Sulfurimonadaceae</taxon>
        <taxon>Sulfurimonas</taxon>
    </lineage>
</organism>
<reference evidence="2 3" key="1">
    <citation type="submission" date="2024-03" db="EMBL/GenBank/DDBJ databases">
        <title>Sulfurimonas sp. HSL3-1.</title>
        <authorList>
            <person name="Wang S."/>
        </authorList>
    </citation>
    <scope>NUCLEOTIDE SEQUENCE [LARGE SCALE GENOMIC DNA]</scope>
    <source>
        <strain evidence="2 3">HSL3-1</strain>
    </source>
</reference>
<dbReference type="RefSeq" id="WP_345972516.1">
    <property type="nucleotide sequence ID" value="NZ_CP147920.1"/>
</dbReference>
<feature type="domain" description="NADP-dependent oxidoreductase" evidence="1">
    <location>
        <begin position="3"/>
        <end position="405"/>
    </location>
</feature>
<dbReference type="CDD" id="cd19099">
    <property type="entry name" value="AKR_unchar"/>
    <property type="match status" value="1"/>
</dbReference>
<dbReference type="PANTHER" id="PTHR43312:SF1">
    <property type="entry name" value="NADP-DEPENDENT OXIDOREDUCTASE DOMAIN-CONTAINING PROTEIN"/>
    <property type="match status" value="1"/>
</dbReference>
<evidence type="ECO:0000259" key="1">
    <source>
        <dbReference type="Pfam" id="PF00248"/>
    </source>
</evidence>
<proteinExistence type="predicted"/>